<name>A0A2T1NAH1_9FLAO</name>
<sequence length="167" mass="19918">MSNQTTTNPDNLIEVNVPVTAYVKRYLIKRYGLVHKISKRSLVGFMMLDLLDKTFEKRTKDHSKTENYTFLIGEYYFKKYGFSLSTDHINFLSGCFDRLFNEDFLNFVDTELLKGRLNAYQSVSLFLEIYKIPESELKHDSMYKKYQRYCEDKIKEKKKNKNKIIVN</sequence>
<dbReference type="EMBL" id="PXOT01000024">
    <property type="protein sequence ID" value="PSG89130.1"/>
    <property type="molecule type" value="Genomic_DNA"/>
</dbReference>
<keyword evidence="2" id="KW-1185">Reference proteome</keyword>
<dbReference type="AlphaFoldDB" id="A0A2T1NAH1"/>
<proteinExistence type="predicted"/>
<organism evidence="1 2">
    <name type="scientific">Mesoflavibacter zeaxanthinifaciens subsp. sabulilitoris</name>
    <dbReference type="NCBI Taxonomy" id="1520893"/>
    <lineage>
        <taxon>Bacteria</taxon>
        <taxon>Pseudomonadati</taxon>
        <taxon>Bacteroidota</taxon>
        <taxon>Flavobacteriia</taxon>
        <taxon>Flavobacteriales</taxon>
        <taxon>Flavobacteriaceae</taxon>
        <taxon>Mesoflavibacter</taxon>
    </lineage>
</organism>
<reference evidence="1 2" key="1">
    <citation type="submission" date="2018-03" db="EMBL/GenBank/DDBJ databases">
        <title>Mesoflavibacter sp. HG37 and Mesoflavibacter sp. HG96 sp.nov., two marine bacteria isolated from seawater of Western Pacific Ocean.</title>
        <authorList>
            <person name="Cheng H."/>
            <person name="Wu Y.-H."/>
            <person name="Guo L.-L."/>
            <person name="Xu X.-W."/>
        </authorList>
    </citation>
    <scope>NUCLEOTIDE SEQUENCE [LARGE SCALE GENOMIC DNA]</scope>
    <source>
        <strain evidence="1 2">KCTC 42117</strain>
    </source>
</reference>
<protein>
    <submittedName>
        <fullName evidence="1">Uncharacterized protein</fullName>
    </submittedName>
</protein>
<dbReference type="Proteomes" id="UP000238430">
    <property type="component" value="Unassembled WGS sequence"/>
</dbReference>
<gene>
    <name evidence="1" type="ORF">C7H61_09230</name>
</gene>
<accession>A0A2T1NAH1</accession>
<dbReference type="RefSeq" id="WP_106679113.1">
    <property type="nucleotide sequence ID" value="NZ_JACHWV010000003.1"/>
</dbReference>
<dbReference type="OrthoDB" id="1357270at2"/>
<evidence type="ECO:0000313" key="1">
    <source>
        <dbReference type="EMBL" id="PSG89130.1"/>
    </source>
</evidence>
<comment type="caution">
    <text evidence="1">The sequence shown here is derived from an EMBL/GenBank/DDBJ whole genome shotgun (WGS) entry which is preliminary data.</text>
</comment>
<evidence type="ECO:0000313" key="2">
    <source>
        <dbReference type="Proteomes" id="UP000238430"/>
    </source>
</evidence>